<accession>A0A0C3CLX6</accession>
<dbReference type="Proteomes" id="UP000054166">
    <property type="component" value="Unassembled WGS sequence"/>
</dbReference>
<organism evidence="1 2">
    <name type="scientific">Piloderma croceum (strain F 1598)</name>
    <dbReference type="NCBI Taxonomy" id="765440"/>
    <lineage>
        <taxon>Eukaryota</taxon>
        <taxon>Fungi</taxon>
        <taxon>Dikarya</taxon>
        <taxon>Basidiomycota</taxon>
        <taxon>Agaricomycotina</taxon>
        <taxon>Agaricomycetes</taxon>
        <taxon>Agaricomycetidae</taxon>
        <taxon>Atheliales</taxon>
        <taxon>Atheliaceae</taxon>
        <taxon>Piloderma</taxon>
    </lineage>
</organism>
<reference evidence="1 2" key="1">
    <citation type="submission" date="2014-04" db="EMBL/GenBank/DDBJ databases">
        <authorList>
            <consortium name="DOE Joint Genome Institute"/>
            <person name="Kuo A."/>
            <person name="Tarkka M."/>
            <person name="Buscot F."/>
            <person name="Kohler A."/>
            <person name="Nagy L.G."/>
            <person name="Floudas D."/>
            <person name="Copeland A."/>
            <person name="Barry K.W."/>
            <person name="Cichocki N."/>
            <person name="Veneault-Fourrey C."/>
            <person name="LaButti K."/>
            <person name="Lindquist E.A."/>
            <person name="Lipzen A."/>
            <person name="Lundell T."/>
            <person name="Morin E."/>
            <person name="Murat C."/>
            <person name="Sun H."/>
            <person name="Tunlid A."/>
            <person name="Henrissat B."/>
            <person name="Grigoriev I.V."/>
            <person name="Hibbett D.S."/>
            <person name="Martin F."/>
            <person name="Nordberg H.P."/>
            <person name="Cantor M.N."/>
            <person name="Hua S.X."/>
        </authorList>
    </citation>
    <scope>NUCLEOTIDE SEQUENCE [LARGE SCALE GENOMIC DNA]</scope>
    <source>
        <strain evidence="1 2">F 1598</strain>
    </source>
</reference>
<dbReference type="EMBL" id="KN832972">
    <property type="protein sequence ID" value="KIM90662.1"/>
    <property type="molecule type" value="Genomic_DNA"/>
</dbReference>
<dbReference type="HOGENOM" id="CLU_2224184_0_0_1"/>
<gene>
    <name evidence="1" type="ORF">PILCRDRAFT_941</name>
</gene>
<dbReference type="AlphaFoldDB" id="A0A0C3CLX6"/>
<evidence type="ECO:0000313" key="2">
    <source>
        <dbReference type="Proteomes" id="UP000054166"/>
    </source>
</evidence>
<reference evidence="2" key="2">
    <citation type="submission" date="2015-01" db="EMBL/GenBank/DDBJ databases">
        <title>Evolutionary Origins and Diversification of the Mycorrhizal Mutualists.</title>
        <authorList>
            <consortium name="DOE Joint Genome Institute"/>
            <consortium name="Mycorrhizal Genomics Consortium"/>
            <person name="Kohler A."/>
            <person name="Kuo A."/>
            <person name="Nagy L.G."/>
            <person name="Floudas D."/>
            <person name="Copeland A."/>
            <person name="Barry K.W."/>
            <person name="Cichocki N."/>
            <person name="Veneault-Fourrey C."/>
            <person name="LaButti K."/>
            <person name="Lindquist E.A."/>
            <person name="Lipzen A."/>
            <person name="Lundell T."/>
            <person name="Morin E."/>
            <person name="Murat C."/>
            <person name="Riley R."/>
            <person name="Ohm R."/>
            <person name="Sun H."/>
            <person name="Tunlid A."/>
            <person name="Henrissat B."/>
            <person name="Grigoriev I.V."/>
            <person name="Hibbett D.S."/>
            <person name="Martin F."/>
        </authorList>
    </citation>
    <scope>NUCLEOTIDE SEQUENCE [LARGE SCALE GENOMIC DNA]</scope>
    <source>
        <strain evidence="2">F 1598</strain>
    </source>
</reference>
<proteinExistence type="predicted"/>
<sequence length="106" mass="11997">MLQAILDDAVNVSEQTKAVLDRLVCAKQFLQMIMELGVIACELRPIAKAVFDCVNIVYKEQIDELTNGFNRFKQQFDRGISVQTATGTLEMLLEQIESTKDDKWLG</sequence>
<protein>
    <submittedName>
        <fullName evidence="1">Uncharacterized protein</fullName>
    </submittedName>
</protein>
<keyword evidence="2" id="KW-1185">Reference proteome</keyword>
<evidence type="ECO:0000313" key="1">
    <source>
        <dbReference type="EMBL" id="KIM90662.1"/>
    </source>
</evidence>
<name>A0A0C3CLX6_PILCF</name>
<dbReference type="InParanoid" id="A0A0C3CLX6"/>